<dbReference type="InterPro" id="IPR050121">
    <property type="entry name" value="Cytochrome_P450_monoxygenase"/>
</dbReference>
<evidence type="ECO:0000256" key="1">
    <source>
        <dbReference type="ARBA" id="ARBA00001971"/>
    </source>
</evidence>
<gene>
    <name evidence="14" type="ORF">NA57DRAFT_69058</name>
</gene>
<comment type="subcellular location">
    <subcellularLocation>
        <location evidence="2">Membrane</location>
        <topology evidence="2">Single-pass membrane protein</topology>
    </subcellularLocation>
</comment>
<keyword evidence="11" id="KW-0472">Membrane</keyword>
<keyword evidence="15" id="KW-1185">Reference proteome</keyword>
<evidence type="ECO:0000256" key="7">
    <source>
        <dbReference type="ARBA" id="ARBA00022989"/>
    </source>
</evidence>
<dbReference type="GO" id="GO:0004497">
    <property type="term" value="F:monooxygenase activity"/>
    <property type="evidence" value="ECO:0007669"/>
    <property type="project" value="UniProtKB-KW"/>
</dbReference>
<evidence type="ECO:0000256" key="8">
    <source>
        <dbReference type="ARBA" id="ARBA00023002"/>
    </source>
</evidence>
<dbReference type="GO" id="GO:0016705">
    <property type="term" value="F:oxidoreductase activity, acting on paired donors, with incorporation or reduction of molecular oxygen"/>
    <property type="evidence" value="ECO:0007669"/>
    <property type="project" value="InterPro"/>
</dbReference>
<evidence type="ECO:0000313" key="15">
    <source>
        <dbReference type="Proteomes" id="UP000799772"/>
    </source>
</evidence>
<name>A0A9P4I526_9PEZI</name>
<keyword evidence="7" id="KW-1133">Transmembrane helix</keyword>
<dbReference type="Proteomes" id="UP000799772">
    <property type="component" value="Unassembled WGS sequence"/>
</dbReference>
<keyword evidence="10 13" id="KW-0503">Monooxygenase</keyword>
<sequence length="502" mass="57782">MEVSKTAILLFLTAYLCYCASIAFYRLYLHPLAKFPGPRLAAVTLWYEFYYDVVLRGRYTWKIDELHNEYGPIIRINPYELHIRDPSAYDKIYAGYSAGKRDKWHWSAKMFTIPTSMIATVPHDHHRLRRGLLSSYFSTRSVTALEPMIRSAVNRMCTNIQKYHETGQPMRISDAFASLTMDVITEYTFSSSYHCVDSKDFEGGLRFAASFKAATQSSHLVKQFGWLIPMLKSMPLWLAKLVFPPIVPLIEFELEITDQVLRTQRDEIKGSDMHLTVFQELWQSDCDPSEKTTQRLVNEGQSIVAAGMLTTHHFLETTTFLILSHPEVLEKLRKELIEAMPTPETELSVAQIEKLPYLAAVIKEGHRKSYGVMHRLQRVDPEKTIEYNGFAIPPGTPVGMSSKLMHDDPSIFPEPEKFEPERFLRSDVERLDRYLVHFSKGTRMCIGLNLANAEICLALSSIFRRLDLELYETTWKEDVETAHDFFAATPRQTSKGVRVLVK</sequence>
<dbReference type="GO" id="GO:0005506">
    <property type="term" value="F:iron ion binding"/>
    <property type="evidence" value="ECO:0007669"/>
    <property type="project" value="InterPro"/>
</dbReference>
<evidence type="ECO:0000256" key="4">
    <source>
        <dbReference type="ARBA" id="ARBA00022617"/>
    </source>
</evidence>
<keyword evidence="5" id="KW-0812">Transmembrane</keyword>
<keyword evidence="4 12" id="KW-0349">Heme</keyword>
<evidence type="ECO:0000256" key="11">
    <source>
        <dbReference type="ARBA" id="ARBA00023136"/>
    </source>
</evidence>
<dbReference type="PANTHER" id="PTHR24305">
    <property type="entry name" value="CYTOCHROME P450"/>
    <property type="match status" value="1"/>
</dbReference>
<dbReference type="PANTHER" id="PTHR24305:SF157">
    <property type="entry name" value="N-ACETYLTRYPTOPHAN 6-HYDROXYLASE IVOC-RELATED"/>
    <property type="match status" value="1"/>
</dbReference>
<evidence type="ECO:0000313" key="14">
    <source>
        <dbReference type="EMBL" id="KAF2093633.1"/>
    </source>
</evidence>
<dbReference type="GO" id="GO:0016020">
    <property type="term" value="C:membrane"/>
    <property type="evidence" value="ECO:0007669"/>
    <property type="project" value="UniProtKB-SubCell"/>
</dbReference>
<comment type="cofactor">
    <cofactor evidence="1 12">
        <name>heme</name>
        <dbReference type="ChEBI" id="CHEBI:30413"/>
    </cofactor>
</comment>
<comment type="similarity">
    <text evidence="3 13">Belongs to the cytochrome P450 family.</text>
</comment>
<evidence type="ECO:0000256" key="10">
    <source>
        <dbReference type="ARBA" id="ARBA00023033"/>
    </source>
</evidence>
<dbReference type="InterPro" id="IPR001128">
    <property type="entry name" value="Cyt_P450"/>
</dbReference>
<accession>A0A9P4I526</accession>
<protein>
    <submittedName>
        <fullName evidence="14">P450 monooxygenase</fullName>
    </submittedName>
</protein>
<dbReference type="FunFam" id="1.10.630.10:FF:000069">
    <property type="entry name" value="Cytochrome P450, putative (Eurofung)"/>
    <property type="match status" value="1"/>
</dbReference>
<evidence type="ECO:0000256" key="2">
    <source>
        <dbReference type="ARBA" id="ARBA00004167"/>
    </source>
</evidence>
<dbReference type="AlphaFoldDB" id="A0A9P4I526"/>
<evidence type="ECO:0000256" key="3">
    <source>
        <dbReference type="ARBA" id="ARBA00010617"/>
    </source>
</evidence>
<dbReference type="Gene3D" id="1.10.630.10">
    <property type="entry name" value="Cytochrome P450"/>
    <property type="match status" value="1"/>
</dbReference>
<dbReference type="OrthoDB" id="3945418at2759"/>
<reference evidence="14" key="1">
    <citation type="journal article" date="2020" name="Stud. Mycol.">
        <title>101 Dothideomycetes genomes: a test case for predicting lifestyles and emergence of pathogens.</title>
        <authorList>
            <person name="Haridas S."/>
            <person name="Albert R."/>
            <person name="Binder M."/>
            <person name="Bloem J."/>
            <person name="Labutti K."/>
            <person name="Salamov A."/>
            <person name="Andreopoulos B."/>
            <person name="Baker S."/>
            <person name="Barry K."/>
            <person name="Bills G."/>
            <person name="Bluhm B."/>
            <person name="Cannon C."/>
            <person name="Castanera R."/>
            <person name="Culley D."/>
            <person name="Daum C."/>
            <person name="Ezra D."/>
            <person name="Gonzalez J."/>
            <person name="Henrissat B."/>
            <person name="Kuo A."/>
            <person name="Liang C."/>
            <person name="Lipzen A."/>
            <person name="Lutzoni F."/>
            <person name="Magnuson J."/>
            <person name="Mondo S."/>
            <person name="Nolan M."/>
            <person name="Ohm R."/>
            <person name="Pangilinan J."/>
            <person name="Park H.-J."/>
            <person name="Ramirez L."/>
            <person name="Alfaro M."/>
            <person name="Sun H."/>
            <person name="Tritt A."/>
            <person name="Yoshinaga Y."/>
            <person name="Zwiers L.-H."/>
            <person name="Turgeon B."/>
            <person name="Goodwin S."/>
            <person name="Spatafora J."/>
            <person name="Crous P."/>
            <person name="Grigoriev I."/>
        </authorList>
    </citation>
    <scope>NUCLEOTIDE SEQUENCE</scope>
    <source>
        <strain evidence="14">CBS 133067</strain>
    </source>
</reference>
<evidence type="ECO:0000256" key="12">
    <source>
        <dbReference type="PIRSR" id="PIRSR602401-1"/>
    </source>
</evidence>
<dbReference type="PROSITE" id="PS00086">
    <property type="entry name" value="CYTOCHROME_P450"/>
    <property type="match status" value="1"/>
</dbReference>
<keyword evidence="9 12" id="KW-0408">Iron</keyword>
<dbReference type="GO" id="GO:0020037">
    <property type="term" value="F:heme binding"/>
    <property type="evidence" value="ECO:0007669"/>
    <property type="project" value="InterPro"/>
</dbReference>
<keyword evidence="8 13" id="KW-0560">Oxidoreductase</keyword>
<evidence type="ECO:0000256" key="13">
    <source>
        <dbReference type="RuleBase" id="RU000461"/>
    </source>
</evidence>
<dbReference type="PRINTS" id="PR00463">
    <property type="entry name" value="EP450I"/>
</dbReference>
<dbReference type="Pfam" id="PF00067">
    <property type="entry name" value="p450"/>
    <property type="match status" value="1"/>
</dbReference>
<dbReference type="CDD" id="cd11062">
    <property type="entry name" value="CYP58-like"/>
    <property type="match status" value="1"/>
</dbReference>
<feature type="binding site" description="axial binding residue" evidence="12">
    <location>
        <position position="445"/>
    </location>
    <ligand>
        <name>heme</name>
        <dbReference type="ChEBI" id="CHEBI:30413"/>
    </ligand>
    <ligandPart>
        <name>Fe</name>
        <dbReference type="ChEBI" id="CHEBI:18248"/>
    </ligandPart>
</feature>
<keyword evidence="6 12" id="KW-0479">Metal-binding</keyword>
<proteinExistence type="inferred from homology"/>
<organism evidence="14 15">
    <name type="scientific">Rhizodiscina lignyota</name>
    <dbReference type="NCBI Taxonomy" id="1504668"/>
    <lineage>
        <taxon>Eukaryota</taxon>
        <taxon>Fungi</taxon>
        <taxon>Dikarya</taxon>
        <taxon>Ascomycota</taxon>
        <taxon>Pezizomycotina</taxon>
        <taxon>Dothideomycetes</taxon>
        <taxon>Pleosporomycetidae</taxon>
        <taxon>Aulographales</taxon>
        <taxon>Rhizodiscinaceae</taxon>
        <taxon>Rhizodiscina</taxon>
    </lineage>
</organism>
<comment type="caution">
    <text evidence="14">The sequence shown here is derived from an EMBL/GenBank/DDBJ whole genome shotgun (WGS) entry which is preliminary data.</text>
</comment>
<evidence type="ECO:0000256" key="9">
    <source>
        <dbReference type="ARBA" id="ARBA00023004"/>
    </source>
</evidence>
<dbReference type="EMBL" id="ML978137">
    <property type="protein sequence ID" value="KAF2093633.1"/>
    <property type="molecule type" value="Genomic_DNA"/>
</dbReference>
<dbReference type="SUPFAM" id="SSF48264">
    <property type="entry name" value="Cytochrome P450"/>
    <property type="match status" value="1"/>
</dbReference>
<dbReference type="InterPro" id="IPR002401">
    <property type="entry name" value="Cyt_P450_E_grp-I"/>
</dbReference>
<dbReference type="InterPro" id="IPR017972">
    <property type="entry name" value="Cyt_P450_CS"/>
</dbReference>
<dbReference type="InterPro" id="IPR036396">
    <property type="entry name" value="Cyt_P450_sf"/>
</dbReference>
<evidence type="ECO:0000256" key="6">
    <source>
        <dbReference type="ARBA" id="ARBA00022723"/>
    </source>
</evidence>
<evidence type="ECO:0000256" key="5">
    <source>
        <dbReference type="ARBA" id="ARBA00022692"/>
    </source>
</evidence>